<feature type="region of interest" description="Disordered" evidence="11">
    <location>
        <begin position="1"/>
        <end position="35"/>
    </location>
</feature>
<dbReference type="InterPro" id="IPR001611">
    <property type="entry name" value="Leu-rich_rpt"/>
</dbReference>
<dbReference type="PROSITE" id="PS51450">
    <property type="entry name" value="LRR"/>
    <property type="match status" value="4"/>
</dbReference>
<keyword evidence="8" id="KW-0206">Cytoskeleton</keyword>
<accession>A0A3Q2PYQ0</accession>
<keyword evidence="6" id="KW-0175">Coiled coil</keyword>
<evidence type="ECO:0000256" key="2">
    <source>
        <dbReference type="ARBA" id="ARBA00022490"/>
    </source>
</evidence>
<dbReference type="SUPFAM" id="SSF52058">
    <property type="entry name" value="L domain-like"/>
    <property type="match status" value="1"/>
</dbReference>
<evidence type="ECO:0000313" key="12">
    <source>
        <dbReference type="Ensembl" id="ENSFHEP00000019128.1"/>
    </source>
</evidence>
<keyword evidence="2" id="KW-0963">Cytoplasm</keyword>
<name>A0A3Q2PYQ0_FUNHE</name>
<dbReference type="FunFam" id="3.80.10.10:FF:001051">
    <property type="entry name" value="Leucine-rich repeat-containing 23"/>
    <property type="match status" value="1"/>
</dbReference>
<evidence type="ECO:0000256" key="11">
    <source>
        <dbReference type="SAM" id="MobiDB-lite"/>
    </source>
</evidence>
<dbReference type="PANTHER" id="PTHR18849">
    <property type="entry name" value="LEUCINE RICH REPEAT PROTEIN"/>
    <property type="match status" value="1"/>
</dbReference>
<evidence type="ECO:0000256" key="5">
    <source>
        <dbReference type="ARBA" id="ARBA00022846"/>
    </source>
</evidence>
<dbReference type="SMART" id="SM00365">
    <property type="entry name" value="LRR_SD22"/>
    <property type="match status" value="3"/>
</dbReference>
<dbReference type="Gene3D" id="3.80.10.10">
    <property type="entry name" value="Ribonuclease Inhibitor"/>
    <property type="match status" value="2"/>
</dbReference>
<organism evidence="12 13">
    <name type="scientific">Fundulus heteroclitus</name>
    <name type="common">Killifish</name>
    <name type="synonym">Mummichog</name>
    <dbReference type="NCBI Taxonomy" id="8078"/>
    <lineage>
        <taxon>Eukaryota</taxon>
        <taxon>Metazoa</taxon>
        <taxon>Chordata</taxon>
        <taxon>Craniata</taxon>
        <taxon>Vertebrata</taxon>
        <taxon>Euteleostomi</taxon>
        <taxon>Actinopterygii</taxon>
        <taxon>Neopterygii</taxon>
        <taxon>Teleostei</taxon>
        <taxon>Neoteleostei</taxon>
        <taxon>Acanthomorphata</taxon>
        <taxon>Ovalentaria</taxon>
        <taxon>Atherinomorphae</taxon>
        <taxon>Cyprinodontiformes</taxon>
        <taxon>Fundulidae</taxon>
        <taxon>Fundulus</taxon>
    </lineage>
</organism>
<dbReference type="Ensembl" id="ENSFHET00000028300.1">
    <property type="protein sequence ID" value="ENSFHEP00000019128.1"/>
    <property type="gene ID" value="ENSFHEG00000021024.1"/>
</dbReference>
<evidence type="ECO:0000256" key="4">
    <source>
        <dbReference type="ARBA" id="ARBA00022737"/>
    </source>
</evidence>
<sequence length="341" mass="38275">MSDMDDDVYLSDDEEGSETRKDAEESEKSHVSPLTKETISEGLSLLCRTGKRLEHAFVKLDLKDKALTDIAAISTYIHIRFLDLSNNLVADLSPLATLNHLLWLKVDRNAVASFIGQPFAELTFLQWLSVAVNRLTDTDGLVGPSLETLILTGNSLQKLNGLQSSHFANLVVLELRGNHLETTDGINLPNLRRLYLAENFIKRLEGLENLERLTILHLRDNHLETLDGLSPNMKNLQYLNVRGNAVADEKALENLVHVSKTLKVLVLSGNPLVEILDYRPSVLILSPQLERIDKEPVTLEERMEARRAIRVTIYCYSHLPCSFIDETSLFLSVAVCFFSGT</sequence>
<evidence type="ECO:0000256" key="10">
    <source>
        <dbReference type="ARBA" id="ARBA00071477"/>
    </source>
</evidence>
<evidence type="ECO:0000256" key="1">
    <source>
        <dbReference type="ARBA" id="ARBA00004611"/>
    </source>
</evidence>
<feature type="compositionally biased region" description="Basic and acidic residues" evidence="11">
    <location>
        <begin position="17"/>
        <end position="30"/>
    </location>
</feature>
<proteinExistence type="predicted"/>
<keyword evidence="3" id="KW-0433">Leucine-rich repeat</keyword>
<dbReference type="InterPro" id="IPR025875">
    <property type="entry name" value="Leu-rich_rpt_4"/>
</dbReference>
<keyword evidence="7" id="KW-0969">Cilium</keyword>
<evidence type="ECO:0000256" key="8">
    <source>
        <dbReference type="ARBA" id="ARBA00023212"/>
    </source>
</evidence>
<keyword evidence="13" id="KW-1185">Reference proteome</keyword>
<reference evidence="12" key="1">
    <citation type="submission" date="2025-08" db="UniProtKB">
        <authorList>
            <consortium name="Ensembl"/>
        </authorList>
    </citation>
    <scope>IDENTIFICATION</scope>
</reference>
<evidence type="ECO:0000256" key="7">
    <source>
        <dbReference type="ARBA" id="ARBA00023069"/>
    </source>
</evidence>
<reference evidence="12" key="2">
    <citation type="submission" date="2025-09" db="UniProtKB">
        <authorList>
            <consortium name="Ensembl"/>
        </authorList>
    </citation>
    <scope>IDENTIFICATION</scope>
</reference>
<dbReference type="STRING" id="8078.ENSFHEP00000019128"/>
<keyword evidence="5" id="KW-0282">Flagellum</keyword>
<dbReference type="Proteomes" id="UP000265000">
    <property type="component" value="Unplaced"/>
</dbReference>
<keyword evidence="4" id="KW-0677">Repeat</keyword>
<evidence type="ECO:0000256" key="3">
    <source>
        <dbReference type="ARBA" id="ARBA00022614"/>
    </source>
</evidence>
<dbReference type="Pfam" id="PF12799">
    <property type="entry name" value="LRR_4"/>
    <property type="match status" value="1"/>
</dbReference>
<dbReference type="AlphaFoldDB" id="A0A3Q2PYQ0"/>
<feature type="compositionally biased region" description="Acidic residues" evidence="11">
    <location>
        <begin position="1"/>
        <end position="16"/>
    </location>
</feature>
<dbReference type="InterPro" id="IPR032675">
    <property type="entry name" value="LRR_dom_sf"/>
</dbReference>
<dbReference type="GeneTree" id="ENSGT00940000159748"/>
<evidence type="ECO:0000313" key="13">
    <source>
        <dbReference type="Proteomes" id="UP000265000"/>
    </source>
</evidence>
<evidence type="ECO:0000256" key="6">
    <source>
        <dbReference type="ARBA" id="ARBA00023054"/>
    </source>
</evidence>
<comment type="subcellular location">
    <subcellularLocation>
        <location evidence="1">Cytoplasm</location>
        <location evidence="1">Cytoskeleton</location>
        <location evidence="1">Flagellum axoneme</location>
    </subcellularLocation>
</comment>
<keyword evidence="9" id="KW-0966">Cell projection</keyword>
<dbReference type="PANTHER" id="PTHR18849:SF3">
    <property type="entry name" value="LEUCINE RICH REPEAT CONTAINING 23"/>
    <property type="match status" value="1"/>
</dbReference>
<protein>
    <recommendedName>
        <fullName evidence="10">Leucine-rich repeat-containing protein 23</fullName>
    </recommendedName>
</protein>
<evidence type="ECO:0000256" key="9">
    <source>
        <dbReference type="ARBA" id="ARBA00023273"/>
    </source>
</evidence>